<dbReference type="PANTHER" id="PTHR46196:SF4">
    <property type="entry name" value="TRANSCRIPTION FACTOR LHW"/>
    <property type="match status" value="1"/>
</dbReference>
<dbReference type="Proteomes" id="UP001161247">
    <property type="component" value="Chromosome 5"/>
</dbReference>
<gene>
    <name evidence="7" type="ORF">OLC1_LOCUS14394</name>
</gene>
<feature type="compositionally biased region" description="Basic and acidic residues" evidence="5">
    <location>
        <begin position="727"/>
        <end position="754"/>
    </location>
</feature>
<dbReference type="AlphaFoldDB" id="A0AAV1DG12"/>
<protein>
    <submittedName>
        <fullName evidence="7">OLC1v1004777C1</fullName>
    </submittedName>
</protein>
<name>A0AAV1DG12_OLDCO</name>
<feature type="compositionally biased region" description="Polar residues" evidence="5">
    <location>
        <begin position="713"/>
        <end position="726"/>
    </location>
</feature>
<organism evidence="7 8">
    <name type="scientific">Oldenlandia corymbosa var. corymbosa</name>
    <dbReference type="NCBI Taxonomy" id="529605"/>
    <lineage>
        <taxon>Eukaryota</taxon>
        <taxon>Viridiplantae</taxon>
        <taxon>Streptophyta</taxon>
        <taxon>Embryophyta</taxon>
        <taxon>Tracheophyta</taxon>
        <taxon>Spermatophyta</taxon>
        <taxon>Magnoliopsida</taxon>
        <taxon>eudicotyledons</taxon>
        <taxon>Gunneridae</taxon>
        <taxon>Pentapetalae</taxon>
        <taxon>asterids</taxon>
        <taxon>lamiids</taxon>
        <taxon>Gentianales</taxon>
        <taxon>Rubiaceae</taxon>
        <taxon>Rubioideae</taxon>
        <taxon>Spermacoceae</taxon>
        <taxon>Hedyotis-Oldenlandia complex</taxon>
        <taxon>Oldenlandia</taxon>
    </lineage>
</organism>
<dbReference type="Pfam" id="PF14215">
    <property type="entry name" value="bHLH-MYC_N"/>
    <property type="match status" value="1"/>
</dbReference>
<evidence type="ECO:0000256" key="2">
    <source>
        <dbReference type="ARBA" id="ARBA00023015"/>
    </source>
</evidence>
<dbReference type="InterPro" id="IPR011598">
    <property type="entry name" value="bHLH_dom"/>
</dbReference>
<feature type="region of interest" description="Disordered" evidence="5">
    <location>
        <begin position="713"/>
        <end position="754"/>
    </location>
</feature>
<dbReference type="GO" id="GO:0003700">
    <property type="term" value="F:DNA-binding transcription factor activity"/>
    <property type="evidence" value="ECO:0007669"/>
    <property type="project" value="InterPro"/>
</dbReference>
<evidence type="ECO:0000256" key="5">
    <source>
        <dbReference type="SAM" id="MobiDB-lite"/>
    </source>
</evidence>
<evidence type="ECO:0000259" key="6">
    <source>
        <dbReference type="PROSITE" id="PS50888"/>
    </source>
</evidence>
<keyword evidence="2" id="KW-0805">Transcription regulation</keyword>
<sequence length="951" mass="103060">MHTKNMGYLLKEALKTLCGVNQWSYAVFWKIGCQNPKLLIWEECYYEPVIHSGLSGISGVQNPEMGFEDLISPEACNSHVGARAGNGLCLLMNKMMMNNHINVLGEGLIGRSAFTGSHAWILAEGYRRDAHPPEVVKEVCLQFSAGMQTIAVVPVLPHGVVQFGSYVPMMENVAFINDVKSLVLQLGCVPGVLLSESYATREPVPRVGVPICPGNPLNGNYLERSETYNSTPLIYNPRGYDCSLSEAVTRASQTSCSVGQIPDVGLCSSLFQSRDLGGGLLGSHDAQPKQRTGLLANSQQSTTSQLAPLTAKAEVLSSNPEVWLNKQSSLCTSSSHFDQKLPVVSSIMNAVGLKYEQISSETGFQGHMDNSFNISSDMVTNADLVSTVDSVTLHSANRINMHGDVKSNLQSVPSFMSHSEGNLISCKNNSSSQSRNETQNANSSKSEVSCSKVVEHSSESNLLTSSSVTVYPSADNKFIVADFDDVYGGLEHDLYQALSGSISKPDVSNLSESVPGITPKDEKPGCGMQNLSLGDAVNAGQHYTGNDLFDILGVDFRNKLLNSEWNSSQISMSDSSITYLDKTNSKSFKGADASKDTYAVNQEKSDNSIFSVTSADHLLEAVISKVQPSLSCRTSLTNTSSLSAPTMSSSSSGFPVTGHHLQGDLYAFPKSIGKLGGLGSCSFTSGPGKDNKSSYSNSGSICGSQLSSWIEQQDVKPSSSVSTAYSKKTDEMSKTKKRLKPGENPRPRPKDRQMIQDRVKELREIVPNGAKCSIDALLERTIKHMLFLQSVTKHADKLKQTGDTKIISKEGGLLIKDNYDGGATWAYEVGSQSMVCPIIVEDLNQPRQMLVEMLCEERGLFLEIADIIRGLGLTILKGVMETRNDKIWARFAVEANRDVTRMEIFISLVRLLEQTAKNGVPPGNCVENDTMMAHQFQPATSIPASGRPCDL</sequence>
<dbReference type="EMBL" id="OX459122">
    <property type="protein sequence ID" value="CAI9105767.1"/>
    <property type="molecule type" value="Genomic_DNA"/>
</dbReference>
<comment type="subcellular location">
    <subcellularLocation>
        <location evidence="1">Nucleus</location>
    </subcellularLocation>
</comment>
<accession>A0AAV1DG12</accession>
<dbReference type="InterPro" id="IPR025610">
    <property type="entry name" value="MYC/MYB_N"/>
</dbReference>
<keyword evidence="8" id="KW-1185">Reference proteome</keyword>
<evidence type="ECO:0000256" key="1">
    <source>
        <dbReference type="ARBA" id="ARBA00004123"/>
    </source>
</evidence>
<dbReference type="Pfam" id="PF23176">
    <property type="entry name" value="bHLH_LHW"/>
    <property type="match status" value="1"/>
</dbReference>
<dbReference type="GO" id="GO:0046983">
    <property type="term" value="F:protein dimerization activity"/>
    <property type="evidence" value="ECO:0007669"/>
    <property type="project" value="InterPro"/>
</dbReference>
<dbReference type="PROSITE" id="PS50888">
    <property type="entry name" value="BHLH"/>
    <property type="match status" value="1"/>
</dbReference>
<evidence type="ECO:0000256" key="4">
    <source>
        <dbReference type="ARBA" id="ARBA00023242"/>
    </source>
</evidence>
<feature type="domain" description="BHLH" evidence="6">
    <location>
        <begin position="739"/>
        <end position="788"/>
    </location>
</feature>
<keyword evidence="4" id="KW-0539">Nucleus</keyword>
<feature type="compositionally biased region" description="Polar residues" evidence="5">
    <location>
        <begin position="426"/>
        <end position="442"/>
    </location>
</feature>
<evidence type="ECO:0000256" key="3">
    <source>
        <dbReference type="ARBA" id="ARBA00023163"/>
    </source>
</evidence>
<dbReference type="PANTHER" id="PTHR46196">
    <property type="entry name" value="TRANSCRIPTION FACTOR BHLH155-LIKE ISOFORM X1-RELATED"/>
    <property type="match status" value="1"/>
</dbReference>
<dbReference type="InterPro" id="IPR043561">
    <property type="entry name" value="LHW-like"/>
</dbReference>
<feature type="region of interest" description="Disordered" evidence="5">
    <location>
        <begin position="426"/>
        <end position="448"/>
    </location>
</feature>
<dbReference type="CDD" id="cd18915">
    <property type="entry name" value="bHLH_AtLHW_like"/>
    <property type="match status" value="1"/>
</dbReference>
<evidence type="ECO:0000313" key="7">
    <source>
        <dbReference type="EMBL" id="CAI9105767.1"/>
    </source>
</evidence>
<keyword evidence="3" id="KW-0804">Transcription</keyword>
<proteinExistence type="predicted"/>
<dbReference type="GO" id="GO:0005634">
    <property type="term" value="C:nucleus"/>
    <property type="evidence" value="ECO:0007669"/>
    <property type="project" value="UniProtKB-SubCell"/>
</dbReference>
<reference evidence="7" key="1">
    <citation type="submission" date="2023-03" db="EMBL/GenBank/DDBJ databases">
        <authorList>
            <person name="Julca I."/>
        </authorList>
    </citation>
    <scope>NUCLEOTIDE SEQUENCE</scope>
</reference>
<evidence type="ECO:0000313" key="8">
    <source>
        <dbReference type="Proteomes" id="UP001161247"/>
    </source>
</evidence>